<organism evidence="3 4">
    <name type="scientific">Pyrobaculum calidifontis (strain DSM 21063 / JCM 11548 / VA1)</name>
    <dbReference type="NCBI Taxonomy" id="410359"/>
    <lineage>
        <taxon>Archaea</taxon>
        <taxon>Thermoproteota</taxon>
        <taxon>Thermoprotei</taxon>
        <taxon>Thermoproteales</taxon>
        <taxon>Thermoproteaceae</taxon>
        <taxon>Pyrobaculum</taxon>
    </lineage>
</organism>
<dbReference type="RefSeq" id="WP_011849946.1">
    <property type="nucleotide sequence ID" value="NC_009073.1"/>
</dbReference>
<dbReference type="OrthoDB" id="23842at2157"/>
<dbReference type="eggNOG" id="arCOG02737">
    <property type="taxonomic scope" value="Archaea"/>
</dbReference>
<feature type="domain" description="Dinitrogenase iron-molybdenum cofactor biosynthesis" evidence="2">
    <location>
        <begin position="12"/>
        <end position="113"/>
    </location>
</feature>
<dbReference type="AlphaFoldDB" id="A3MVM1"/>
<evidence type="ECO:0000259" key="2">
    <source>
        <dbReference type="Pfam" id="PF02579"/>
    </source>
</evidence>
<feature type="region of interest" description="Disordered" evidence="1">
    <location>
        <begin position="40"/>
        <end position="64"/>
    </location>
</feature>
<protein>
    <submittedName>
        <fullName evidence="3">Dinitrogenase iron-molybdenum cofactor biosynthesis</fullName>
    </submittedName>
</protein>
<dbReference type="GeneID" id="4909442"/>
<accession>A3MVM1</accession>
<reference evidence="3" key="1">
    <citation type="submission" date="2007-02" db="EMBL/GenBank/DDBJ databases">
        <title>Complete sequence of Pyrobaculum calidifontis JCM 11548.</title>
        <authorList>
            <consortium name="US DOE Joint Genome Institute"/>
            <person name="Copeland A."/>
            <person name="Lucas S."/>
            <person name="Lapidus A."/>
            <person name="Barry K."/>
            <person name="Glavina del Rio T."/>
            <person name="Dalin E."/>
            <person name="Tice H."/>
            <person name="Pitluck S."/>
            <person name="Chain P."/>
            <person name="Malfatti S."/>
            <person name="Shin M."/>
            <person name="Vergez L."/>
            <person name="Schmutz J."/>
            <person name="Larimer F."/>
            <person name="Land M."/>
            <person name="Hauser L."/>
            <person name="Kyrpides N."/>
            <person name="Mikhailova N."/>
            <person name="Cozen A.E."/>
            <person name="Fitz-Gibbon S.T."/>
            <person name="House C.H."/>
            <person name="Saltikov C."/>
            <person name="Lowe T.M."/>
            <person name="Richardson P."/>
        </authorList>
    </citation>
    <scope>NUCLEOTIDE SEQUENCE [LARGE SCALE GENOMIC DNA]</scope>
    <source>
        <strain evidence="3">JCM 11548</strain>
    </source>
</reference>
<evidence type="ECO:0000313" key="4">
    <source>
        <dbReference type="Proteomes" id="UP000001431"/>
    </source>
</evidence>
<gene>
    <name evidence="3" type="ordered locus">Pcal_1264</name>
</gene>
<evidence type="ECO:0000313" key="3">
    <source>
        <dbReference type="EMBL" id="ABO08688.1"/>
    </source>
</evidence>
<dbReference type="InterPro" id="IPR003731">
    <property type="entry name" value="Di-Nase_FeMo-co_biosynth"/>
</dbReference>
<dbReference type="KEGG" id="pcl:Pcal_1264"/>
<dbReference type="STRING" id="410359.Pcal_1264"/>
<evidence type="ECO:0000256" key="1">
    <source>
        <dbReference type="SAM" id="MobiDB-lite"/>
    </source>
</evidence>
<dbReference type="HOGENOM" id="CLU_1801765_0_0_2"/>
<keyword evidence="4" id="KW-1185">Reference proteome</keyword>
<sequence>MRIAVASTPEGQVYDGHFAHAPIFKIYEYTPGGGLRPVEERKNPLGDVPDLDAQPHHHAHHHHHHGVSKYAWLREKVLPDVDAVIAAGACQTSHNYFTSQGVRMLYTDPVPIDLLEQYIRENPEEFERALGDAAEG</sequence>
<dbReference type="Proteomes" id="UP000001431">
    <property type="component" value="Chromosome"/>
</dbReference>
<dbReference type="SUPFAM" id="SSF53146">
    <property type="entry name" value="Nitrogenase accessory factor-like"/>
    <property type="match status" value="1"/>
</dbReference>
<dbReference type="EMBL" id="CP000561">
    <property type="protein sequence ID" value="ABO08688.1"/>
    <property type="molecule type" value="Genomic_DNA"/>
</dbReference>
<name>A3MVM1_PYRCJ</name>
<dbReference type="InterPro" id="IPR036105">
    <property type="entry name" value="DiNase_FeMo-co_biosyn_sf"/>
</dbReference>
<dbReference type="Gene3D" id="3.30.420.130">
    <property type="entry name" value="Dinitrogenase iron-molybdenum cofactor biosynthesis domain"/>
    <property type="match status" value="1"/>
</dbReference>
<proteinExistence type="predicted"/>
<dbReference type="Pfam" id="PF02579">
    <property type="entry name" value="Nitro_FeMo-Co"/>
    <property type="match status" value="1"/>
</dbReference>